<keyword evidence="2" id="KW-0472">Membrane</keyword>
<gene>
    <name evidence="3" type="ORF">C9374_010210</name>
</gene>
<dbReference type="AlphaFoldDB" id="A0AA88GER3"/>
<sequence>MTSLVCLYILLQIGLTFYHKHRVPSFHFGFLVLCCIWMILRTVYYFSVIDNCGVFFLYYLPICVEFAVFTLLGVFFFKLLNYGGKWEKSLLQTVDEPLQAHTPTPSSPSPATGILSGSGVQNYAPSNRRRSYRPPSSTFSDNYGAVSNGAIGSLNNDDQDDDTKTDTSFVSQNIEDAYEEQSKISYYHAQTNNFYNRFIKFLCTRKVLYMILWVLTNLGFFSIIFSFSIASCTTAFDSEQTNSVIGLASACSFTVLMVMLLAIGLRMVYIFRRRNDIPVSLKVMPILSILIFFSKWTFSRNAVNINLRRHQHEESQESEATNTNFNASDHGFDTNAPLIIGAQTSSRVIGRRTHSTGQLQNTGYNTGQDGETTESSLYDDIETDSSYSAND</sequence>
<keyword evidence="4" id="KW-1185">Reference proteome</keyword>
<comment type="caution">
    <text evidence="3">The sequence shown here is derived from an EMBL/GenBank/DDBJ whole genome shotgun (WGS) entry which is preliminary data.</text>
</comment>
<feature type="compositionally biased region" description="Polar residues" evidence="1">
    <location>
        <begin position="355"/>
        <end position="376"/>
    </location>
</feature>
<dbReference type="EMBL" id="PYSW02000040">
    <property type="protein sequence ID" value="KAG2375206.1"/>
    <property type="molecule type" value="Genomic_DNA"/>
</dbReference>
<feature type="transmembrane region" description="Helical" evidence="2">
    <location>
        <begin position="58"/>
        <end position="80"/>
    </location>
</feature>
<evidence type="ECO:0000256" key="1">
    <source>
        <dbReference type="SAM" id="MobiDB-lite"/>
    </source>
</evidence>
<protein>
    <submittedName>
        <fullName evidence="3">Uncharacterized protein</fullName>
    </submittedName>
</protein>
<evidence type="ECO:0000313" key="3">
    <source>
        <dbReference type="EMBL" id="KAG2375206.1"/>
    </source>
</evidence>
<feature type="region of interest" description="Disordered" evidence="1">
    <location>
        <begin position="123"/>
        <end position="144"/>
    </location>
</feature>
<feature type="transmembrane region" description="Helical" evidence="2">
    <location>
        <begin position="207"/>
        <end position="231"/>
    </location>
</feature>
<accession>A0AA88GER3</accession>
<name>A0AA88GER3_NAELO</name>
<keyword evidence="2" id="KW-0812">Transmembrane</keyword>
<evidence type="ECO:0000256" key="2">
    <source>
        <dbReference type="SAM" id="Phobius"/>
    </source>
</evidence>
<dbReference type="GeneID" id="68102664"/>
<feature type="transmembrane region" description="Helical" evidence="2">
    <location>
        <begin position="26"/>
        <end position="46"/>
    </location>
</feature>
<keyword evidence="2" id="KW-1133">Transmembrane helix</keyword>
<feature type="transmembrane region" description="Helical" evidence="2">
    <location>
        <begin position="243"/>
        <end position="265"/>
    </location>
</feature>
<dbReference type="Proteomes" id="UP000816034">
    <property type="component" value="Unassembled WGS sequence"/>
</dbReference>
<feature type="region of interest" description="Disordered" evidence="1">
    <location>
        <begin position="351"/>
        <end position="391"/>
    </location>
</feature>
<proteinExistence type="predicted"/>
<dbReference type="RefSeq" id="XP_044544380.1">
    <property type="nucleotide sequence ID" value="XM_044685730.1"/>
</dbReference>
<reference evidence="3 4" key="1">
    <citation type="journal article" date="2018" name="BMC Genomics">
        <title>The genome of Naegleria lovaniensis, the basis for a comparative approach to unravel pathogenicity factors of the human pathogenic amoeba N. fowleri.</title>
        <authorList>
            <person name="Liechti N."/>
            <person name="Schurch N."/>
            <person name="Bruggmann R."/>
            <person name="Wittwer M."/>
        </authorList>
    </citation>
    <scope>NUCLEOTIDE SEQUENCE [LARGE SCALE GENOMIC DNA]</scope>
    <source>
        <strain evidence="3 4">ATCC 30569</strain>
    </source>
</reference>
<organism evidence="3 4">
    <name type="scientific">Naegleria lovaniensis</name>
    <name type="common">Amoeba</name>
    <dbReference type="NCBI Taxonomy" id="51637"/>
    <lineage>
        <taxon>Eukaryota</taxon>
        <taxon>Discoba</taxon>
        <taxon>Heterolobosea</taxon>
        <taxon>Tetramitia</taxon>
        <taxon>Eutetramitia</taxon>
        <taxon>Vahlkampfiidae</taxon>
        <taxon>Naegleria</taxon>
    </lineage>
</organism>
<evidence type="ECO:0000313" key="4">
    <source>
        <dbReference type="Proteomes" id="UP000816034"/>
    </source>
</evidence>